<sequence length="123" mass="12837">MALGDAIGLHWWKAVPNFGDAISAMVAAHVFASSLHGLIVSDAYGVPKTWVTPTGQDHLKHHDYAAGVGRSLIAPVALGDIAGFDLATAQAPQAYAQEVARARAALKTTFPAPWRAAPHMASA</sequence>
<evidence type="ECO:0000313" key="1">
    <source>
        <dbReference type="EMBL" id="ASM72378.1"/>
    </source>
</evidence>
<proteinExistence type="predicted"/>
<dbReference type="EMBL" id="CP022415">
    <property type="protein sequence ID" value="ASM72378.1"/>
    <property type="molecule type" value="Genomic_DNA"/>
</dbReference>
<dbReference type="RefSeq" id="WP_157728983.1">
    <property type="nucleotide sequence ID" value="NZ_CP022415.1"/>
</dbReference>
<dbReference type="AlphaFoldDB" id="A0A221K042"/>
<dbReference type="Proteomes" id="UP000199754">
    <property type="component" value="Chromosome"/>
</dbReference>
<dbReference type="KEGG" id="spse:SULPSESMR1_01564"/>
<evidence type="ECO:0000313" key="2">
    <source>
        <dbReference type="Proteomes" id="UP000199754"/>
    </source>
</evidence>
<gene>
    <name evidence="1" type="ORF">SULPSESMR1_01564</name>
</gene>
<accession>A0A221K042</accession>
<keyword evidence="2" id="KW-1185">Reference proteome</keyword>
<organism evidence="1 2">
    <name type="scientific">Pseudosulfitobacter pseudonitzschiae</name>
    <dbReference type="NCBI Taxonomy" id="1402135"/>
    <lineage>
        <taxon>Bacteria</taxon>
        <taxon>Pseudomonadati</taxon>
        <taxon>Pseudomonadota</taxon>
        <taxon>Alphaproteobacteria</taxon>
        <taxon>Rhodobacterales</taxon>
        <taxon>Roseobacteraceae</taxon>
        <taxon>Pseudosulfitobacter</taxon>
    </lineage>
</organism>
<protein>
    <submittedName>
        <fullName evidence="1">Exosortase</fullName>
    </submittedName>
</protein>
<reference evidence="1 2" key="1">
    <citation type="submission" date="2017-07" db="EMBL/GenBank/DDBJ databases">
        <title>Genome Sequence of Sulfitobacter pseudonitzschiae Strain SMR1 Isolated from a culture of the Diatom Skeletonema marinoi.</title>
        <authorList>
            <person name="Topel M."/>
            <person name="Pinder M.I.M."/>
            <person name="Johansson O.N."/>
            <person name="Kourtchenko O."/>
            <person name="Godhe A."/>
            <person name="Clarke A.K."/>
        </authorList>
    </citation>
    <scope>NUCLEOTIDE SEQUENCE [LARGE SCALE GENOMIC DNA]</scope>
    <source>
        <strain evidence="1 2">SMR1</strain>
    </source>
</reference>
<name>A0A221K042_9RHOB</name>
<dbReference type="STRING" id="1402135.SAMN05444149_101851"/>
<dbReference type="OrthoDB" id="9803627at2"/>